<dbReference type="AlphaFoldDB" id="A0A7M2Y6T3"/>
<name>A0A7M2Y6T3_9FLAO</name>
<sequence length="164" mass="19482">MKNIGIFFLLFFLTSCNENKIIKNSIILKDPSDIYDFKNKVHSHFDIIGDGSKTRFYLTDKDWNYLEKSFIKNKIYDLKDKKIGFYTNSIDFGYALKIETKKEILTLKTEGLLSDKKGFLNDESQKYDKFVREVFSLANWRSEDSEFSKKQVDSMVKKYYSENY</sequence>
<protein>
    <submittedName>
        <fullName evidence="1">Uncharacterized protein</fullName>
    </submittedName>
</protein>
<proteinExistence type="predicted"/>
<accession>A0A7M2Y6T3</accession>
<evidence type="ECO:0000313" key="1">
    <source>
        <dbReference type="EMBL" id="QOW09871.1"/>
    </source>
</evidence>
<dbReference type="KEGG" id="kfa:Q73A0000_05585"/>
<organism evidence="1 2">
    <name type="scientific">Kaistella flava</name>
    <name type="common">ex Peng et al. 2021</name>
    <dbReference type="NCBI Taxonomy" id="2038776"/>
    <lineage>
        <taxon>Bacteria</taxon>
        <taxon>Pseudomonadati</taxon>
        <taxon>Bacteroidota</taxon>
        <taxon>Flavobacteriia</taxon>
        <taxon>Flavobacteriales</taxon>
        <taxon>Weeksellaceae</taxon>
        <taxon>Chryseobacterium group</taxon>
        <taxon>Kaistella</taxon>
    </lineage>
</organism>
<dbReference type="Proteomes" id="UP000594195">
    <property type="component" value="Chromosome"/>
</dbReference>
<dbReference type="EMBL" id="CP040442">
    <property type="protein sequence ID" value="QOW09871.1"/>
    <property type="molecule type" value="Genomic_DNA"/>
</dbReference>
<keyword evidence="2" id="KW-1185">Reference proteome</keyword>
<evidence type="ECO:0000313" key="2">
    <source>
        <dbReference type="Proteomes" id="UP000594195"/>
    </source>
</evidence>
<dbReference type="PROSITE" id="PS51257">
    <property type="entry name" value="PROKAR_LIPOPROTEIN"/>
    <property type="match status" value="1"/>
</dbReference>
<gene>
    <name evidence="1" type="ORF">Q73A0000_05585</name>
</gene>
<dbReference type="RefSeq" id="WP_193813088.1">
    <property type="nucleotide sequence ID" value="NZ_CP040442.1"/>
</dbReference>
<reference evidence="1 2" key="1">
    <citation type="submission" date="2019-05" db="EMBL/GenBank/DDBJ databases">
        <title>Chryseobacterium sp. isolated from King George Island, maritime Antarctica.</title>
        <authorList>
            <person name="Peng X."/>
        </authorList>
    </citation>
    <scope>NUCLEOTIDE SEQUENCE [LARGE SCALE GENOMIC DNA]</scope>
    <source>
        <strain evidence="1 2">7-3A</strain>
    </source>
</reference>